<dbReference type="GO" id="GO:0004315">
    <property type="term" value="F:3-oxoacyl-[acyl-carrier-protein] synthase activity"/>
    <property type="evidence" value="ECO:0007669"/>
    <property type="project" value="UniProtKB-EC"/>
</dbReference>
<dbReference type="NCBIfam" id="NF005589">
    <property type="entry name" value="PRK07314.1"/>
    <property type="match status" value="1"/>
</dbReference>
<dbReference type="Proteomes" id="UP000825935">
    <property type="component" value="Chromosome 33"/>
</dbReference>
<evidence type="ECO:0000313" key="6">
    <source>
        <dbReference type="EMBL" id="KAH7284969.1"/>
    </source>
</evidence>
<dbReference type="InterPro" id="IPR014031">
    <property type="entry name" value="Ketoacyl_synth_C"/>
</dbReference>
<dbReference type="AlphaFoldDB" id="A0A8T2QM03"/>
<evidence type="ECO:0000259" key="5">
    <source>
        <dbReference type="PROSITE" id="PS52004"/>
    </source>
</evidence>
<reference evidence="6" key="1">
    <citation type="submission" date="2021-08" db="EMBL/GenBank/DDBJ databases">
        <title>WGS assembly of Ceratopteris richardii.</title>
        <authorList>
            <person name="Marchant D.B."/>
            <person name="Chen G."/>
            <person name="Jenkins J."/>
            <person name="Shu S."/>
            <person name="Leebens-Mack J."/>
            <person name="Grimwood J."/>
            <person name="Schmutz J."/>
            <person name="Soltis P."/>
            <person name="Soltis D."/>
            <person name="Chen Z.-H."/>
        </authorList>
    </citation>
    <scope>NUCLEOTIDE SEQUENCE</scope>
    <source>
        <strain evidence="6">Whitten #5841</strain>
        <tissue evidence="6">Leaf</tissue>
    </source>
</reference>
<keyword evidence="3 4" id="KW-0808">Transferase</keyword>
<dbReference type="InterPro" id="IPR018201">
    <property type="entry name" value="Ketoacyl_synth_AS"/>
</dbReference>
<comment type="caution">
    <text evidence="6">The sequence shown here is derived from an EMBL/GenBank/DDBJ whole genome shotgun (WGS) entry which is preliminary data.</text>
</comment>
<keyword evidence="7" id="KW-1185">Reference proteome</keyword>
<dbReference type="InterPro" id="IPR016039">
    <property type="entry name" value="Thiolase-like"/>
</dbReference>
<organism evidence="6 7">
    <name type="scientific">Ceratopteris richardii</name>
    <name type="common">Triangle waterfern</name>
    <dbReference type="NCBI Taxonomy" id="49495"/>
    <lineage>
        <taxon>Eukaryota</taxon>
        <taxon>Viridiplantae</taxon>
        <taxon>Streptophyta</taxon>
        <taxon>Embryophyta</taxon>
        <taxon>Tracheophyta</taxon>
        <taxon>Polypodiopsida</taxon>
        <taxon>Polypodiidae</taxon>
        <taxon>Polypodiales</taxon>
        <taxon>Pteridineae</taxon>
        <taxon>Pteridaceae</taxon>
        <taxon>Parkerioideae</taxon>
        <taxon>Ceratopteris</taxon>
    </lineage>
</organism>
<dbReference type="OrthoDB" id="5334845at2759"/>
<comment type="similarity">
    <text evidence="1 4">Belongs to the thiolase-like superfamily. Beta-ketoacyl-ACP synthases family.</text>
</comment>
<dbReference type="InterPro" id="IPR000794">
    <property type="entry name" value="Beta-ketoacyl_synthase"/>
</dbReference>
<dbReference type="PANTHER" id="PTHR11712:SF332">
    <property type="entry name" value="3-OXOACYL-[ACYL-CARRIER-PROTEIN] SYNTHASE II, CHLOROPLASTIC"/>
    <property type="match status" value="1"/>
</dbReference>
<dbReference type="InterPro" id="IPR014030">
    <property type="entry name" value="Ketoacyl_synth_N"/>
</dbReference>
<dbReference type="GO" id="GO:0005739">
    <property type="term" value="C:mitochondrion"/>
    <property type="evidence" value="ECO:0007669"/>
    <property type="project" value="TreeGrafter"/>
</dbReference>
<dbReference type="EC" id="2.3.1.41" evidence="2"/>
<evidence type="ECO:0000256" key="4">
    <source>
        <dbReference type="RuleBase" id="RU003694"/>
    </source>
</evidence>
<dbReference type="PROSITE" id="PS52004">
    <property type="entry name" value="KS3_2"/>
    <property type="match status" value="1"/>
</dbReference>
<dbReference type="EMBL" id="CM035438">
    <property type="protein sequence ID" value="KAH7284969.1"/>
    <property type="molecule type" value="Genomic_DNA"/>
</dbReference>
<feature type="domain" description="Ketosynthase family 3 (KS3)" evidence="5">
    <location>
        <begin position="1"/>
        <end position="343"/>
    </location>
</feature>
<evidence type="ECO:0000256" key="1">
    <source>
        <dbReference type="ARBA" id="ARBA00008467"/>
    </source>
</evidence>
<accession>A0A8T2QM03</accession>
<dbReference type="PROSITE" id="PS00606">
    <property type="entry name" value="KS3_1"/>
    <property type="match status" value="1"/>
</dbReference>
<dbReference type="InterPro" id="IPR020841">
    <property type="entry name" value="PKS_Beta-ketoAc_synthase_dom"/>
</dbReference>
<dbReference type="CDD" id="cd00834">
    <property type="entry name" value="KAS_I_II"/>
    <property type="match status" value="1"/>
</dbReference>
<dbReference type="Gene3D" id="3.40.47.10">
    <property type="match status" value="1"/>
</dbReference>
<gene>
    <name evidence="6" type="ORF">KP509_33G004900</name>
</gene>
<dbReference type="SUPFAM" id="SSF53901">
    <property type="entry name" value="Thiolase-like"/>
    <property type="match status" value="2"/>
</dbReference>
<dbReference type="Pfam" id="PF02801">
    <property type="entry name" value="Ketoacyl-synt_C"/>
    <property type="match status" value="1"/>
</dbReference>
<dbReference type="SMART" id="SM00825">
    <property type="entry name" value="PKS_KS"/>
    <property type="match status" value="1"/>
</dbReference>
<dbReference type="PANTHER" id="PTHR11712">
    <property type="entry name" value="POLYKETIDE SYNTHASE-RELATED"/>
    <property type="match status" value="1"/>
</dbReference>
<sequence>MDKFMLYLLTAGKKALEDGGMSADVMGDLDKSKCGILIGSALGGMKVFNDAIEALRVSYRKMNPFCVPFATTNMGSAMLAMDLGWMGPNYSISTACATSNFCILSAANHILRGEADVMLSGGSDSAIIPIGLGGFIACRSLSQRNNAPHKASRPWDVDRDGFVMGEGAGVLLLEELEHAKDRGATIYAEFLGGSFTCDAYHMTEPHPEGAGISLCIENALAQAGVRKEDVNYVNAHATSTRAGDLQEYKALMKVFGQNPELKVNSTKSMIGHLLGAAGAVEAVATVQAIRTGWIHPTINVDNPEKEIDMNIIVGAQKERLDIKVALSNSFGFGGHNSSILFSPYVESNDN</sequence>
<dbReference type="GO" id="GO:0006633">
    <property type="term" value="P:fatty acid biosynthetic process"/>
    <property type="evidence" value="ECO:0007669"/>
    <property type="project" value="InterPro"/>
</dbReference>
<name>A0A8T2QM03_CERRI</name>
<evidence type="ECO:0000313" key="7">
    <source>
        <dbReference type="Proteomes" id="UP000825935"/>
    </source>
</evidence>
<evidence type="ECO:0000256" key="3">
    <source>
        <dbReference type="ARBA" id="ARBA00022679"/>
    </source>
</evidence>
<evidence type="ECO:0000256" key="2">
    <source>
        <dbReference type="ARBA" id="ARBA00013191"/>
    </source>
</evidence>
<protein>
    <recommendedName>
        <fullName evidence="2">beta-ketoacyl-[acyl-carrier-protein] synthase I</fullName>
        <ecNumber evidence="2">2.3.1.41</ecNumber>
    </recommendedName>
</protein>
<dbReference type="Pfam" id="PF00109">
    <property type="entry name" value="ketoacyl-synt"/>
    <property type="match status" value="1"/>
</dbReference>
<proteinExistence type="inferred from homology"/>